<dbReference type="KEGG" id="pbk:Back11_03600"/>
<keyword evidence="3" id="KW-1185">Reference proteome</keyword>
<evidence type="ECO:0000256" key="1">
    <source>
        <dbReference type="SAM" id="Phobius"/>
    </source>
</evidence>
<feature type="transmembrane region" description="Helical" evidence="1">
    <location>
        <begin position="41"/>
        <end position="61"/>
    </location>
</feature>
<keyword evidence="1" id="KW-0472">Membrane</keyword>
<feature type="transmembrane region" description="Helical" evidence="1">
    <location>
        <begin position="12"/>
        <end position="34"/>
    </location>
</feature>
<organism evidence="2 3">
    <name type="scientific">Paenibacillus baekrokdamisoli</name>
    <dbReference type="NCBI Taxonomy" id="1712516"/>
    <lineage>
        <taxon>Bacteria</taxon>
        <taxon>Bacillati</taxon>
        <taxon>Bacillota</taxon>
        <taxon>Bacilli</taxon>
        <taxon>Bacillales</taxon>
        <taxon>Paenibacillaceae</taxon>
        <taxon>Paenibacillus</taxon>
    </lineage>
</organism>
<keyword evidence="1" id="KW-0812">Transmembrane</keyword>
<dbReference type="Proteomes" id="UP000275368">
    <property type="component" value="Chromosome"/>
</dbReference>
<evidence type="ECO:0000313" key="3">
    <source>
        <dbReference type="Proteomes" id="UP000275368"/>
    </source>
</evidence>
<proteinExistence type="predicted"/>
<gene>
    <name evidence="2" type="ORF">Back11_03600</name>
</gene>
<reference evidence="2 3" key="1">
    <citation type="submission" date="2018-11" db="EMBL/GenBank/DDBJ databases">
        <title>Complete genome sequence of Paenibacillus baekrokdamisoli strain KCTC 33723.</title>
        <authorList>
            <person name="Kang S.W."/>
            <person name="Lee K.C."/>
            <person name="Kim K.K."/>
            <person name="Kim J.S."/>
            <person name="Kim D.S."/>
            <person name="Ko S.H."/>
            <person name="Yang S.H."/>
            <person name="Lee J.S."/>
        </authorList>
    </citation>
    <scope>NUCLEOTIDE SEQUENCE [LARGE SCALE GENOMIC DNA]</scope>
    <source>
        <strain evidence="2 3">KCTC 33723</strain>
    </source>
</reference>
<dbReference type="EMBL" id="AP019308">
    <property type="protein sequence ID" value="BBH19015.1"/>
    <property type="molecule type" value="Genomic_DNA"/>
</dbReference>
<feature type="transmembrane region" description="Helical" evidence="1">
    <location>
        <begin position="67"/>
        <end position="84"/>
    </location>
</feature>
<name>A0A3G9ISM1_9BACL</name>
<keyword evidence="1" id="KW-1133">Transmembrane helix</keyword>
<sequence length="110" mass="12460">MILLWILTSLSWNVFDTCKTAVVLIFYLLAYIALRLPGSFSVLLAAAVISADAAIWLFTQQSDVNEILMYSIIHAGTYGFFWGARMRREANDYKLTFSDNFSLSTFSSPR</sequence>
<protein>
    <submittedName>
        <fullName evidence="2">Uncharacterized protein</fullName>
    </submittedName>
</protein>
<accession>A0A3G9ISM1</accession>
<dbReference type="AlphaFoldDB" id="A0A3G9ISM1"/>
<evidence type="ECO:0000313" key="2">
    <source>
        <dbReference type="EMBL" id="BBH19015.1"/>
    </source>
</evidence>